<evidence type="ECO:0000259" key="1">
    <source>
        <dbReference type="Pfam" id="PF24299"/>
    </source>
</evidence>
<protein>
    <recommendedName>
        <fullName evidence="1">DUF7483 domain-containing protein</fullName>
    </recommendedName>
</protein>
<dbReference type="EMBL" id="MHLL01000048">
    <property type="protein sequence ID" value="OGZ07959.1"/>
    <property type="molecule type" value="Genomic_DNA"/>
</dbReference>
<feature type="domain" description="DUF7483" evidence="1">
    <location>
        <begin position="77"/>
        <end position="372"/>
    </location>
</feature>
<name>A0A1G2D2X7_9BACT</name>
<gene>
    <name evidence="2" type="ORF">A3D65_05150</name>
</gene>
<feature type="domain" description="DUF7483" evidence="1">
    <location>
        <begin position="584"/>
        <end position="681"/>
    </location>
</feature>
<dbReference type="Pfam" id="PF24299">
    <property type="entry name" value="DUF7483"/>
    <property type="match status" value="2"/>
</dbReference>
<evidence type="ECO:0000313" key="3">
    <source>
        <dbReference type="Proteomes" id="UP000177996"/>
    </source>
</evidence>
<dbReference type="Proteomes" id="UP000177996">
    <property type="component" value="Unassembled WGS sequence"/>
</dbReference>
<dbReference type="STRING" id="1798661.A3D65_05150"/>
<sequence length="994" mass="104085">MWQIIKKAAVLCLILTFFLSGFPSSALFERVGDIFAEKNIVDSLYWALKDPNVVDKGLSELFKPHVEKAHAATFSIQTGYYVGNATDNRAITGLGFSPDLVILKDNTAAGTAGVIFKTSSMSGELTLVLAETDANLSTNYIQSLDGDGFTIGTATDVNSSNIMHYYAAFDGSDCSSSGTFCVGSYTGNGSSQGITSVGFQPDLVVVKRSAASSVGGVWRSSAMSGTNSNYFSATAQLASGGIEALTSTGFTVGSNADVNASSATYYFFAFKEVSGFMDVGTYTGNATDNRAINSSVDAGLTFEPNFVWTKHSSGATVAVASITQHYGDRSVLFTDSASAANNIQELRSAGGFEVGTAANVNSSAVVYYYAAFGGAVARSAGSGSFNMTNGSYTGTGTGFSVTGLGFAPDLVIIKHNDQATDQYAVFKTRLMIGDRTAYLANAVTVFTGGITALGSDGFTVGAGATVNTSGDTYYWTAYGNAMMPDVSGGSSDFLIGQYIGTGRDNVNVRALPIQPDLVAVKRVSTTAGAWRTSNQSGDLSLYFHALAQAANIIQGFNSDGFQIGTAANTNTSGNTYDYFMFKTGSRFAVNTYTGNGSSQNVTSAGFQPDHLWAKKITGGTARGGILRTSAQTGDAAQPFLNLPSLTGGITALFSNGFSVGSAVETNENTFVYQYAAWDGKRYAQQAYRFFANADSTDVGSALATQDNPATLSSTGDAFRLRMLLRVDNGNLFSSGQNFKLQFAEQSGTCDTGFSGESYADVTGATVIAYNNNSSADGDDLTPNVNDPTDGGRAIVNQDYEEANNFTNSVAAINTGQDGKWDFSLIDNGATANTSYCFRVLKSDGTQLDTYSVVPQITTAAGSPVYSVSITSSGVIEYGFVELSTASSTVGNGYTQTAQNDGNTTEKLNVKSSNATGGTTWTLASSIGTNIFKHEFSTTTGLRWDVMPDSATYVTAAPSVVVSGTVSFDFRLTTPSASTDYQQKSITITVQAVAP</sequence>
<comment type="caution">
    <text evidence="2">The sequence shown here is derived from an EMBL/GenBank/DDBJ whole genome shotgun (WGS) entry which is preliminary data.</text>
</comment>
<evidence type="ECO:0000313" key="2">
    <source>
        <dbReference type="EMBL" id="OGZ07959.1"/>
    </source>
</evidence>
<dbReference type="AlphaFoldDB" id="A0A1G2D2X7"/>
<organism evidence="2 3">
    <name type="scientific">Candidatus Lloydbacteria bacterium RIFCSPHIGHO2_02_FULL_50_13</name>
    <dbReference type="NCBI Taxonomy" id="1798661"/>
    <lineage>
        <taxon>Bacteria</taxon>
        <taxon>Candidatus Lloydiibacteriota</taxon>
    </lineage>
</organism>
<dbReference type="InterPro" id="IPR055906">
    <property type="entry name" value="DUF7483"/>
</dbReference>
<proteinExistence type="predicted"/>
<reference evidence="2 3" key="1">
    <citation type="journal article" date="2016" name="Nat. Commun.">
        <title>Thousands of microbial genomes shed light on interconnected biogeochemical processes in an aquifer system.</title>
        <authorList>
            <person name="Anantharaman K."/>
            <person name="Brown C.T."/>
            <person name="Hug L.A."/>
            <person name="Sharon I."/>
            <person name="Castelle C.J."/>
            <person name="Probst A.J."/>
            <person name="Thomas B.C."/>
            <person name="Singh A."/>
            <person name="Wilkins M.J."/>
            <person name="Karaoz U."/>
            <person name="Brodie E.L."/>
            <person name="Williams K.H."/>
            <person name="Hubbard S.S."/>
            <person name="Banfield J.F."/>
        </authorList>
    </citation>
    <scope>NUCLEOTIDE SEQUENCE [LARGE SCALE GENOMIC DNA]</scope>
</reference>
<accession>A0A1G2D2X7</accession>